<reference evidence="2" key="1">
    <citation type="submission" date="2020-08" db="EMBL/GenBank/DDBJ databases">
        <title>Sulfitobacter aestuariivivens sp. nov., isolated from a tidal flat.</title>
        <authorList>
            <person name="Park S."/>
            <person name="Yoon J.-H."/>
        </authorList>
    </citation>
    <scope>NUCLEOTIDE SEQUENCE</scope>
    <source>
        <strain evidence="2">TSTF-M16</strain>
    </source>
</reference>
<protein>
    <submittedName>
        <fullName evidence="2">Uncharacterized protein</fullName>
    </submittedName>
</protein>
<sequence>MGFVMRWLFAFLLLAATFNPTQYNYTDWVRTYGGNNMSIAVLAGLVLLIGYIIYLRATLRSIGPFGMLLVGAVVAALLWVLYDFGVLRLENTSFNVWLGLAALSFVLGIGLSWSHVRRALSGQSDMDDVDE</sequence>
<evidence type="ECO:0000256" key="1">
    <source>
        <dbReference type="SAM" id="Phobius"/>
    </source>
</evidence>
<dbReference type="RefSeq" id="WP_191073417.1">
    <property type="nucleotide sequence ID" value="NZ_JACTAG010000001.1"/>
</dbReference>
<evidence type="ECO:0000313" key="3">
    <source>
        <dbReference type="Proteomes" id="UP000635142"/>
    </source>
</evidence>
<keyword evidence="3" id="KW-1185">Reference proteome</keyword>
<comment type="caution">
    <text evidence="2">The sequence shown here is derived from an EMBL/GenBank/DDBJ whole genome shotgun (WGS) entry which is preliminary data.</text>
</comment>
<feature type="transmembrane region" description="Helical" evidence="1">
    <location>
        <begin position="62"/>
        <end position="82"/>
    </location>
</feature>
<organism evidence="2 3">
    <name type="scientific">Sulfitobacter aestuariivivens</name>
    <dbReference type="NCBI Taxonomy" id="2766981"/>
    <lineage>
        <taxon>Bacteria</taxon>
        <taxon>Pseudomonadati</taxon>
        <taxon>Pseudomonadota</taxon>
        <taxon>Alphaproteobacteria</taxon>
        <taxon>Rhodobacterales</taxon>
        <taxon>Roseobacteraceae</taxon>
        <taxon>Sulfitobacter</taxon>
    </lineage>
</organism>
<dbReference type="Pfam" id="PF20134">
    <property type="entry name" value="DUF6524"/>
    <property type="match status" value="1"/>
</dbReference>
<feature type="transmembrane region" description="Helical" evidence="1">
    <location>
        <begin position="94"/>
        <end position="116"/>
    </location>
</feature>
<name>A0A927CZN7_9RHOB</name>
<dbReference type="AlphaFoldDB" id="A0A927CZN7"/>
<keyword evidence="1" id="KW-0812">Transmembrane</keyword>
<evidence type="ECO:0000313" key="2">
    <source>
        <dbReference type="EMBL" id="MBD3662373.1"/>
    </source>
</evidence>
<dbReference type="InterPro" id="IPR045387">
    <property type="entry name" value="DUF6524"/>
</dbReference>
<dbReference type="EMBL" id="JACTAG010000001">
    <property type="protein sequence ID" value="MBD3662373.1"/>
    <property type="molecule type" value="Genomic_DNA"/>
</dbReference>
<accession>A0A927CZN7</accession>
<proteinExistence type="predicted"/>
<keyword evidence="1" id="KW-1133">Transmembrane helix</keyword>
<feature type="transmembrane region" description="Helical" evidence="1">
    <location>
        <begin position="36"/>
        <end position="55"/>
    </location>
</feature>
<dbReference type="Proteomes" id="UP000635142">
    <property type="component" value="Unassembled WGS sequence"/>
</dbReference>
<keyword evidence="1" id="KW-0472">Membrane</keyword>
<gene>
    <name evidence="2" type="ORF">H9Q16_00405</name>
</gene>